<dbReference type="Gene3D" id="1.10.260.40">
    <property type="entry name" value="lambda repressor-like DNA-binding domains"/>
    <property type="match status" value="1"/>
</dbReference>
<gene>
    <name evidence="2" type="ordered locus">Bcell_3841</name>
</gene>
<dbReference type="Proteomes" id="UP000001401">
    <property type="component" value="Chromosome"/>
</dbReference>
<dbReference type="InterPro" id="IPR010982">
    <property type="entry name" value="Lambda_DNA-bd_dom_sf"/>
</dbReference>
<organism evidence="2 3">
    <name type="scientific">Evansella cellulosilytica (strain ATCC 21833 / DSM 2522 / FERM P-1141 / JCM 9156 / N-4)</name>
    <name type="common">Bacillus cellulosilyticus</name>
    <dbReference type="NCBI Taxonomy" id="649639"/>
    <lineage>
        <taxon>Bacteria</taxon>
        <taxon>Bacillati</taxon>
        <taxon>Bacillota</taxon>
        <taxon>Bacilli</taxon>
        <taxon>Bacillales</taxon>
        <taxon>Bacillaceae</taxon>
        <taxon>Evansella</taxon>
    </lineage>
</organism>
<dbReference type="GO" id="GO:0003677">
    <property type="term" value="F:DNA binding"/>
    <property type="evidence" value="ECO:0007669"/>
    <property type="project" value="InterPro"/>
</dbReference>
<dbReference type="AlphaFoldDB" id="E6TUS8"/>
<dbReference type="Pfam" id="PF01381">
    <property type="entry name" value="HTH_3"/>
    <property type="match status" value="1"/>
</dbReference>
<dbReference type="SUPFAM" id="SSF47413">
    <property type="entry name" value="lambda repressor-like DNA-binding domains"/>
    <property type="match status" value="1"/>
</dbReference>
<reference evidence="2" key="1">
    <citation type="submission" date="2010-12" db="EMBL/GenBank/DDBJ databases">
        <title>Complete sequence of Bacillus cellulosilyticus DSM 2522.</title>
        <authorList>
            <consortium name="US DOE Joint Genome Institute"/>
            <person name="Lucas S."/>
            <person name="Copeland A."/>
            <person name="Lapidus A."/>
            <person name="Cheng J.-F."/>
            <person name="Bruce D."/>
            <person name="Goodwin L."/>
            <person name="Pitluck S."/>
            <person name="Chertkov O."/>
            <person name="Detter J.C."/>
            <person name="Han C."/>
            <person name="Tapia R."/>
            <person name="Land M."/>
            <person name="Hauser L."/>
            <person name="Jeffries C."/>
            <person name="Kyrpides N."/>
            <person name="Ivanova N."/>
            <person name="Mikhailova N."/>
            <person name="Brumm P."/>
            <person name="Mead D."/>
            <person name="Woyke T."/>
        </authorList>
    </citation>
    <scope>NUCLEOTIDE SEQUENCE [LARGE SCALE GENOMIC DNA]</scope>
    <source>
        <strain evidence="2">DSM 2522</strain>
    </source>
</reference>
<keyword evidence="3" id="KW-1185">Reference proteome</keyword>
<evidence type="ECO:0000259" key="1">
    <source>
        <dbReference type="PROSITE" id="PS50943"/>
    </source>
</evidence>
<proteinExistence type="predicted"/>
<dbReference type="EMBL" id="CP002394">
    <property type="protein sequence ID" value="ADU32080.1"/>
    <property type="molecule type" value="Genomic_DNA"/>
</dbReference>
<dbReference type="RefSeq" id="WP_013490411.1">
    <property type="nucleotide sequence ID" value="NC_014829.1"/>
</dbReference>
<dbReference type="OrthoDB" id="1859224at2"/>
<protein>
    <submittedName>
        <fullName evidence="2">Helix-turn-helix domain protein</fullName>
    </submittedName>
</protein>
<dbReference type="eggNOG" id="COG1476">
    <property type="taxonomic scope" value="Bacteria"/>
</dbReference>
<dbReference type="HOGENOM" id="CLU_1052327_0_0_9"/>
<accession>E6TUS8</accession>
<dbReference type="KEGG" id="bco:Bcell_3841"/>
<sequence length="264" mass="30836">MRREWLIKLRKSKGLTQEQVASAAFIDRAFFSQVETGKRNPGFDVAANIANVLDFDPMIFFQEHLKEIPSSLSLPNDNIHHNLQSISNGEILYLYKEIGKYIQNLHTFVETGIDQGTYVFIFDTNKNNTEVLKRISAQNRLKYIYTINKDEINNTPPHKLYDNIINKLYDLNTAKTIRVWINKETTGRTDWFDKLDSLYKLMQKKIDGKNFLFSCSYEASHISADRYINMMRVYSLLMTDNEIVVSPLYKQGNHKFILPSLFIE</sequence>
<dbReference type="InterPro" id="IPR001387">
    <property type="entry name" value="Cro/C1-type_HTH"/>
</dbReference>
<feature type="domain" description="HTH cro/C1-type" evidence="1">
    <location>
        <begin position="6"/>
        <end position="60"/>
    </location>
</feature>
<dbReference type="CDD" id="cd00093">
    <property type="entry name" value="HTH_XRE"/>
    <property type="match status" value="1"/>
</dbReference>
<evidence type="ECO:0000313" key="3">
    <source>
        <dbReference type="Proteomes" id="UP000001401"/>
    </source>
</evidence>
<name>E6TUS8_EVAC2</name>
<dbReference type="SMART" id="SM00530">
    <property type="entry name" value="HTH_XRE"/>
    <property type="match status" value="1"/>
</dbReference>
<dbReference type="PROSITE" id="PS50943">
    <property type="entry name" value="HTH_CROC1"/>
    <property type="match status" value="1"/>
</dbReference>
<evidence type="ECO:0000313" key="2">
    <source>
        <dbReference type="EMBL" id="ADU32080.1"/>
    </source>
</evidence>